<dbReference type="HOGENOM" id="CLU_1040567_0_0_2"/>
<proteinExistence type="predicted"/>
<dbReference type="KEGG" id="msw:MSSIT_2814"/>
<dbReference type="Gene3D" id="3.90.950.10">
    <property type="match status" value="1"/>
</dbReference>
<dbReference type="Pfam" id="PF01725">
    <property type="entry name" value="Ham1p_like"/>
    <property type="match status" value="1"/>
</dbReference>
<dbReference type="PATRIC" id="fig|1434120.4.peg.3678"/>
<dbReference type="InterPro" id="IPR002637">
    <property type="entry name" value="RdgB/HAM1"/>
</dbReference>
<dbReference type="InterPro" id="IPR029001">
    <property type="entry name" value="ITPase-like_fam"/>
</dbReference>
<reference evidence="1 2" key="1">
    <citation type="submission" date="2014-07" db="EMBL/GenBank/DDBJ databases">
        <title>Methanogenic archaea and the global carbon cycle.</title>
        <authorList>
            <person name="Henriksen J.R."/>
            <person name="Luke J."/>
            <person name="Reinhart S."/>
            <person name="Benedict M.N."/>
            <person name="Youngblut N.D."/>
            <person name="Metcalf M.E."/>
            <person name="Whitaker R.J."/>
            <person name="Metcalf W.W."/>
        </authorList>
    </citation>
    <scope>NUCLEOTIDE SEQUENCE [LARGE SCALE GENOMIC DNA]</scope>
    <source>
        <strain evidence="1 2">T4/M</strain>
    </source>
</reference>
<keyword evidence="2" id="KW-1185">Reference proteome</keyword>
<dbReference type="Proteomes" id="UP000033111">
    <property type="component" value="Chromosome"/>
</dbReference>
<dbReference type="EMBL" id="CP009506">
    <property type="protein sequence ID" value="AKB29533.1"/>
    <property type="molecule type" value="Genomic_DNA"/>
</dbReference>
<gene>
    <name evidence="1" type="ORF">MSSIT_2814</name>
</gene>
<dbReference type="SUPFAM" id="SSF52972">
    <property type="entry name" value="ITPase-like"/>
    <property type="match status" value="1"/>
</dbReference>
<sequence>MKLLSNEKLNKLNKKIESMEKIPLLLVTTSLKKYKHLEYLAKKHHIEIYWANKEYKEIQENDMYLLLNSAMKEIPNSLKKTFLIIEQTSVFLDSYEKSGVKGPGYYFKDWWGGKSFEELKIIVSRNPRASIESGIALNIPNYSEPLIFKNMQKGRVSFEGKILEENEKYEWLKDRDFNFYFVPDGAKKVYCNMEIDEFIKYDFRRPSFEEACKRIDEYSAIINSGLSIEEIKKMASKYSMKEFAEEKPKITKQSTIDYIVGEEQKGD</sequence>
<protein>
    <submittedName>
        <fullName evidence="1">Xanthosine triphosphate pyrophosphatase</fullName>
    </submittedName>
</protein>
<evidence type="ECO:0000313" key="1">
    <source>
        <dbReference type="EMBL" id="AKB29533.1"/>
    </source>
</evidence>
<dbReference type="AlphaFoldDB" id="A0A0E3P6T9"/>
<evidence type="ECO:0000313" key="2">
    <source>
        <dbReference type="Proteomes" id="UP000033111"/>
    </source>
</evidence>
<organism evidence="1 2">
    <name type="scientific">Methanosarcina siciliae T4/M</name>
    <dbReference type="NCBI Taxonomy" id="1434120"/>
    <lineage>
        <taxon>Archaea</taxon>
        <taxon>Methanobacteriati</taxon>
        <taxon>Methanobacteriota</taxon>
        <taxon>Stenosarchaea group</taxon>
        <taxon>Methanomicrobia</taxon>
        <taxon>Methanosarcinales</taxon>
        <taxon>Methanosarcinaceae</taxon>
        <taxon>Methanosarcina</taxon>
    </lineage>
</organism>
<name>A0A0E3P6T9_9EURY</name>
<accession>A0A0E3P6T9</accession>